<dbReference type="WBParaSite" id="PgR060_g062_t01">
    <property type="protein sequence ID" value="PgR060_g062_t01"/>
    <property type="gene ID" value="PgR060_g062"/>
</dbReference>
<protein>
    <submittedName>
        <fullName evidence="3">Secreted protein</fullName>
    </submittedName>
</protein>
<evidence type="ECO:0000256" key="1">
    <source>
        <dbReference type="SAM" id="SignalP"/>
    </source>
</evidence>
<proteinExistence type="predicted"/>
<feature type="signal peptide" evidence="1">
    <location>
        <begin position="1"/>
        <end position="23"/>
    </location>
</feature>
<dbReference type="Proteomes" id="UP000887569">
    <property type="component" value="Unplaced"/>
</dbReference>
<reference evidence="3" key="1">
    <citation type="submission" date="2022-11" db="UniProtKB">
        <authorList>
            <consortium name="WormBaseParasite"/>
        </authorList>
    </citation>
    <scope>IDENTIFICATION</scope>
</reference>
<name>A0A915BUW1_PARUN</name>
<keyword evidence="2" id="KW-1185">Reference proteome</keyword>
<keyword evidence="1" id="KW-0732">Signal</keyword>
<sequence>MRRKPSVVMSQMSLLIPFRLSECFLVPSLCDVFQRSSLTQVVCWETLFMYVEEASLYAVVLSKRRNGSDFRSFF</sequence>
<feature type="chain" id="PRO_5037380418" evidence="1">
    <location>
        <begin position="24"/>
        <end position="74"/>
    </location>
</feature>
<accession>A0A915BUW1</accession>
<evidence type="ECO:0000313" key="3">
    <source>
        <dbReference type="WBParaSite" id="PgR060_g062_t01"/>
    </source>
</evidence>
<dbReference type="AlphaFoldDB" id="A0A915BUW1"/>
<evidence type="ECO:0000313" key="2">
    <source>
        <dbReference type="Proteomes" id="UP000887569"/>
    </source>
</evidence>
<organism evidence="2 3">
    <name type="scientific">Parascaris univalens</name>
    <name type="common">Nematode worm</name>
    <dbReference type="NCBI Taxonomy" id="6257"/>
    <lineage>
        <taxon>Eukaryota</taxon>
        <taxon>Metazoa</taxon>
        <taxon>Ecdysozoa</taxon>
        <taxon>Nematoda</taxon>
        <taxon>Chromadorea</taxon>
        <taxon>Rhabditida</taxon>
        <taxon>Spirurina</taxon>
        <taxon>Ascaridomorpha</taxon>
        <taxon>Ascaridoidea</taxon>
        <taxon>Ascarididae</taxon>
        <taxon>Parascaris</taxon>
    </lineage>
</organism>